<evidence type="ECO:0000313" key="2">
    <source>
        <dbReference type="EMBL" id="KAK6116858.1"/>
    </source>
</evidence>
<evidence type="ECO:0000313" key="3">
    <source>
        <dbReference type="Proteomes" id="UP001318860"/>
    </source>
</evidence>
<proteinExistence type="predicted"/>
<gene>
    <name evidence="2" type="ORF">DH2020_049388</name>
</gene>
<feature type="compositionally biased region" description="Basic residues" evidence="1">
    <location>
        <begin position="48"/>
        <end position="60"/>
    </location>
</feature>
<protein>
    <submittedName>
        <fullName evidence="2">Uncharacterized protein</fullName>
    </submittedName>
</protein>
<dbReference type="EMBL" id="JABTTQ020003480">
    <property type="protein sequence ID" value="KAK6116858.1"/>
    <property type="molecule type" value="Genomic_DNA"/>
</dbReference>
<feature type="region of interest" description="Disordered" evidence="1">
    <location>
        <begin position="16"/>
        <end position="65"/>
    </location>
</feature>
<keyword evidence="3" id="KW-1185">Reference proteome</keyword>
<dbReference type="PANTHER" id="PTHR37256:SF1">
    <property type="entry name" value="MYB-LIKE PROTEIN A"/>
    <property type="match status" value="1"/>
</dbReference>
<name>A0ABR0U2X2_REHGL</name>
<evidence type="ECO:0000256" key="1">
    <source>
        <dbReference type="SAM" id="MobiDB-lite"/>
    </source>
</evidence>
<organism evidence="2 3">
    <name type="scientific">Rehmannia glutinosa</name>
    <name type="common">Chinese foxglove</name>
    <dbReference type="NCBI Taxonomy" id="99300"/>
    <lineage>
        <taxon>Eukaryota</taxon>
        <taxon>Viridiplantae</taxon>
        <taxon>Streptophyta</taxon>
        <taxon>Embryophyta</taxon>
        <taxon>Tracheophyta</taxon>
        <taxon>Spermatophyta</taxon>
        <taxon>Magnoliopsida</taxon>
        <taxon>eudicotyledons</taxon>
        <taxon>Gunneridae</taxon>
        <taxon>Pentapetalae</taxon>
        <taxon>asterids</taxon>
        <taxon>lamiids</taxon>
        <taxon>Lamiales</taxon>
        <taxon>Orobanchaceae</taxon>
        <taxon>Rehmannieae</taxon>
        <taxon>Rehmannia</taxon>
    </lineage>
</organism>
<reference evidence="2 3" key="1">
    <citation type="journal article" date="2021" name="Comput. Struct. Biotechnol. J.">
        <title>De novo genome assembly of the potent medicinal plant Rehmannia glutinosa using nanopore technology.</title>
        <authorList>
            <person name="Ma L."/>
            <person name="Dong C."/>
            <person name="Song C."/>
            <person name="Wang X."/>
            <person name="Zheng X."/>
            <person name="Niu Y."/>
            <person name="Chen S."/>
            <person name="Feng W."/>
        </authorList>
    </citation>
    <scope>NUCLEOTIDE SEQUENCE [LARGE SCALE GENOMIC DNA]</scope>
    <source>
        <strain evidence="2">DH-2019</strain>
    </source>
</reference>
<feature type="compositionally biased region" description="Low complexity" evidence="1">
    <location>
        <begin position="174"/>
        <end position="191"/>
    </location>
</feature>
<accession>A0ABR0U2X2</accession>
<feature type="compositionally biased region" description="Basic and acidic residues" evidence="1">
    <location>
        <begin position="23"/>
        <end position="47"/>
    </location>
</feature>
<sequence length="263" mass="29077">MEEPHLSGAYIRSLVKQLTTNSKPKDDTTSSHSENSDHGEKNCDEQGKKHKKQVRRRIQTRKPYQERLLNMAEARREIVSALKLHRAAMKQASEKSSQGPKFGHLGPKQRHNIIAYSPGLYSPYSWPVSSIAPPLFVQENLDFALPSQTLGLNLNLQDFNNHFHSSTNLSSSIYSSSSPSTSSSSAPSAAAEEIPYMGGAPPAPAAAEIGSIGDRDLEIEDFVNSPFDEVMELPAWMNANESCLQLVDGFCSDEYFQNPALPW</sequence>
<comment type="caution">
    <text evidence="2">The sequence shown here is derived from an EMBL/GenBank/DDBJ whole genome shotgun (WGS) entry which is preliminary data.</text>
</comment>
<dbReference type="PANTHER" id="PTHR37256">
    <property type="entry name" value="E1A-BINDING PROTEIN P400-LIKE"/>
    <property type="match status" value="1"/>
</dbReference>
<dbReference type="Proteomes" id="UP001318860">
    <property type="component" value="Unassembled WGS sequence"/>
</dbReference>
<feature type="region of interest" description="Disordered" evidence="1">
    <location>
        <begin position="174"/>
        <end position="197"/>
    </location>
</feature>